<dbReference type="Pfam" id="PF07761">
    <property type="entry name" value="DUF1617"/>
    <property type="match status" value="1"/>
</dbReference>
<sequence length="128" mass="15147">MKITNRRIVMDSNFLGDLTQKKLPIKVSYAIAKNISKIENELNIYNKERQKLIDKYCKKDKDGKNIVDKDNKLSIEDAYLDDWNKDLNELLNIEIEIDIHKFNINDLLNSNYEMTASELMLIDYMIEE</sequence>
<dbReference type="EMBL" id="CP124686">
    <property type="protein sequence ID" value="WGX77379.1"/>
    <property type="molecule type" value="Genomic_DNA"/>
</dbReference>
<protein>
    <submittedName>
        <fullName evidence="1">DUF1617 family protein</fullName>
    </submittedName>
</protein>
<proteinExistence type="predicted"/>
<evidence type="ECO:0000313" key="1">
    <source>
        <dbReference type="EMBL" id="WGX77379.1"/>
    </source>
</evidence>
<name>A0ABY8R767_PARBF</name>
<accession>A0ABY8R767</accession>
<dbReference type="Proteomes" id="UP001239169">
    <property type="component" value="Plasmid unnamed1"/>
</dbReference>
<gene>
    <name evidence="1" type="ORF">QJS64_19420</name>
</gene>
<reference evidence="1 2" key="1">
    <citation type="submission" date="2023-04" db="EMBL/GenBank/DDBJ databases">
        <title>Bacteria Genome Submission.</title>
        <authorList>
            <person name="Isaac P."/>
        </authorList>
    </citation>
    <scope>NUCLEOTIDE SEQUENCE [LARGE SCALE GENOMIC DNA]</scope>
    <source>
        <strain evidence="1 2">SampleS7P1</strain>
        <plasmid evidence="1 2">unnamed1</plasmid>
    </source>
</reference>
<geneLocation type="plasmid" evidence="1 2">
    <name>unnamed1</name>
</geneLocation>
<keyword evidence="2" id="KW-1185">Reference proteome</keyword>
<organism evidence="1 2">
    <name type="scientific">Paraclostridium bifermentans</name>
    <name type="common">Clostridium bifermentans</name>
    <dbReference type="NCBI Taxonomy" id="1490"/>
    <lineage>
        <taxon>Bacteria</taxon>
        <taxon>Bacillati</taxon>
        <taxon>Bacillota</taxon>
        <taxon>Clostridia</taxon>
        <taxon>Peptostreptococcales</taxon>
        <taxon>Peptostreptococcaceae</taxon>
        <taxon>Paraclostridium</taxon>
    </lineage>
</organism>
<keyword evidence="1" id="KW-0614">Plasmid</keyword>
<evidence type="ECO:0000313" key="2">
    <source>
        <dbReference type="Proteomes" id="UP001239169"/>
    </source>
</evidence>
<dbReference type="InterPro" id="IPR011675">
    <property type="entry name" value="DUF1617"/>
</dbReference>